<accession>A0A0L7K529</accession>
<reference evidence="1 2" key="1">
    <citation type="journal article" date="2015" name="Genome Biol. Evol.">
        <title>The genome of winter moth (Operophtera brumata) provides a genomic perspective on sexual dimorphism and phenology.</title>
        <authorList>
            <person name="Derks M.F."/>
            <person name="Smit S."/>
            <person name="Salis L."/>
            <person name="Schijlen E."/>
            <person name="Bossers A."/>
            <person name="Mateman C."/>
            <person name="Pijl A.S."/>
            <person name="de Ridder D."/>
            <person name="Groenen M.A."/>
            <person name="Visser M.E."/>
            <person name="Megens H.J."/>
        </authorList>
    </citation>
    <scope>NUCLEOTIDE SEQUENCE [LARGE SCALE GENOMIC DNA]</scope>
    <source>
        <strain evidence="1">WM2013NL</strain>
        <tissue evidence="1">Head and thorax</tissue>
    </source>
</reference>
<comment type="caution">
    <text evidence="1">The sequence shown here is derived from an EMBL/GenBank/DDBJ whole genome shotgun (WGS) entry which is preliminary data.</text>
</comment>
<proteinExistence type="predicted"/>
<evidence type="ECO:0000313" key="1">
    <source>
        <dbReference type="EMBL" id="KOB58176.1"/>
    </source>
</evidence>
<sequence>MCKEKSLQKLQRMQCRSGFESEYIKQREYAGRRWLVSPSESLLSCISGVQDITNEILKKIFLDFDFLKCEEHKNEMIDYVINLSCRFFIYNYCKDINKILIGKRDLNDDEDTFQMKAIKHYRKCAKRH</sequence>
<feature type="non-terminal residue" evidence="1">
    <location>
        <position position="128"/>
    </location>
</feature>
<keyword evidence="2" id="KW-1185">Reference proteome</keyword>
<name>A0A0L7K529_OPEBR</name>
<dbReference type="Proteomes" id="UP000037510">
    <property type="component" value="Unassembled WGS sequence"/>
</dbReference>
<protein>
    <submittedName>
        <fullName evidence="1">Uncharacterized protein</fullName>
    </submittedName>
</protein>
<evidence type="ECO:0000313" key="2">
    <source>
        <dbReference type="Proteomes" id="UP000037510"/>
    </source>
</evidence>
<gene>
    <name evidence="1" type="ORF">OBRU01_25471</name>
</gene>
<dbReference type="EMBL" id="JTDY01010538">
    <property type="protein sequence ID" value="KOB58176.1"/>
    <property type="molecule type" value="Genomic_DNA"/>
</dbReference>
<dbReference type="AlphaFoldDB" id="A0A0L7K529"/>
<organism evidence="1 2">
    <name type="scientific">Operophtera brumata</name>
    <name type="common">Winter moth</name>
    <name type="synonym">Phalaena brumata</name>
    <dbReference type="NCBI Taxonomy" id="104452"/>
    <lineage>
        <taxon>Eukaryota</taxon>
        <taxon>Metazoa</taxon>
        <taxon>Ecdysozoa</taxon>
        <taxon>Arthropoda</taxon>
        <taxon>Hexapoda</taxon>
        <taxon>Insecta</taxon>
        <taxon>Pterygota</taxon>
        <taxon>Neoptera</taxon>
        <taxon>Endopterygota</taxon>
        <taxon>Lepidoptera</taxon>
        <taxon>Glossata</taxon>
        <taxon>Ditrysia</taxon>
        <taxon>Geometroidea</taxon>
        <taxon>Geometridae</taxon>
        <taxon>Larentiinae</taxon>
        <taxon>Operophtera</taxon>
    </lineage>
</organism>